<dbReference type="SUPFAM" id="SSF54637">
    <property type="entry name" value="Thioesterase/thiol ester dehydrase-isomerase"/>
    <property type="match status" value="1"/>
</dbReference>
<comment type="caution">
    <text evidence="3">The sequence shown here is derived from an EMBL/GenBank/DDBJ whole genome shotgun (WGS) entry which is preliminary data.</text>
</comment>
<dbReference type="AlphaFoldDB" id="A0AAW0BNZ1"/>
<dbReference type="EMBL" id="JAYKXP010000090">
    <property type="protein sequence ID" value="KAK7028141.1"/>
    <property type="molecule type" value="Genomic_DNA"/>
</dbReference>
<dbReference type="InterPro" id="IPR052389">
    <property type="entry name" value="Sec_Metab_Biosynth-Assoc"/>
</dbReference>
<proteinExistence type="predicted"/>
<dbReference type="PANTHER" id="PTHR38110">
    <property type="entry name" value="CHROMOSOME 23, WHOLE GENOME SHOTGUN SEQUENCE"/>
    <property type="match status" value="1"/>
</dbReference>
<evidence type="ECO:0000259" key="1">
    <source>
        <dbReference type="Pfam" id="PF13622"/>
    </source>
</evidence>
<evidence type="ECO:0000313" key="4">
    <source>
        <dbReference type="Proteomes" id="UP001383192"/>
    </source>
</evidence>
<protein>
    <recommendedName>
        <fullName evidence="5">Thioesterase-like superfamily-domain-containing protein</fullName>
    </recommendedName>
</protein>
<dbReference type="InterPro" id="IPR049449">
    <property type="entry name" value="TesB_ACOT8-like_N"/>
</dbReference>
<accession>A0AAW0BNZ1</accession>
<dbReference type="Gene3D" id="2.40.160.210">
    <property type="entry name" value="Acyl-CoA thioesterase, double hotdog domain"/>
    <property type="match status" value="1"/>
</dbReference>
<evidence type="ECO:0000313" key="3">
    <source>
        <dbReference type="EMBL" id="KAK7028141.1"/>
    </source>
</evidence>
<gene>
    <name evidence="3" type="ORF">VNI00_014956</name>
</gene>
<feature type="domain" description="Acyl-CoA thioesterase-like N-terminal HotDog" evidence="1">
    <location>
        <begin position="27"/>
        <end position="106"/>
    </location>
</feature>
<evidence type="ECO:0008006" key="5">
    <source>
        <dbReference type="Google" id="ProtNLM"/>
    </source>
</evidence>
<dbReference type="PANTHER" id="PTHR38110:SF1">
    <property type="entry name" value="THIOESTERASE DOMAIN-CONTAINING PROTEIN"/>
    <property type="match status" value="1"/>
</dbReference>
<organism evidence="3 4">
    <name type="scientific">Paramarasmius palmivorus</name>
    <dbReference type="NCBI Taxonomy" id="297713"/>
    <lineage>
        <taxon>Eukaryota</taxon>
        <taxon>Fungi</taxon>
        <taxon>Dikarya</taxon>
        <taxon>Basidiomycota</taxon>
        <taxon>Agaricomycotina</taxon>
        <taxon>Agaricomycetes</taxon>
        <taxon>Agaricomycetidae</taxon>
        <taxon>Agaricales</taxon>
        <taxon>Marasmiineae</taxon>
        <taxon>Marasmiaceae</taxon>
        <taxon>Paramarasmius</taxon>
    </lineage>
</organism>
<dbReference type="InterPro" id="IPR049450">
    <property type="entry name" value="ACOT8-like_C"/>
</dbReference>
<name>A0AAW0BNZ1_9AGAR</name>
<dbReference type="Pfam" id="PF20789">
    <property type="entry name" value="4HBT_3C"/>
    <property type="match status" value="1"/>
</dbReference>
<sequence>MAPFHQALQVAFARKEGEVDIYSGVADEEWCVGSVPYGGYVLGLLIEACMKRQANSSHPDPVHITAHFLRTTAVGPFQVHIRQLKTGKGFTNLIADLLQEGVLKITTHQYFGDLRSGASPSYLTLAPPSSYARRLPLYHHPSKAPLIRLREAYQFAKRIIATREPEIAAKNEPGGVNRTASDTIGGNGLEWGQWITLTDKEERVTPPMLALIADMFRSPPSLLPKNERPGLPTIRLMIDTFSSWFPTLTMTLEFKFPIPTPSENSYSDRTFGLYTNCKFINDPQGRHDVHVEIWSAPCNVGEGREVEGWREKQVCMAVSTQTALVIPMEANARMGAKGRQPKL</sequence>
<dbReference type="Proteomes" id="UP001383192">
    <property type="component" value="Unassembled WGS sequence"/>
</dbReference>
<evidence type="ECO:0000259" key="2">
    <source>
        <dbReference type="Pfam" id="PF20789"/>
    </source>
</evidence>
<feature type="domain" description="Acyl-CoA thioesterase-like C-terminal" evidence="2">
    <location>
        <begin position="184"/>
        <end position="296"/>
    </location>
</feature>
<keyword evidence="4" id="KW-1185">Reference proteome</keyword>
<dbReference type="InterPro" id="IPR029069">
    <property type="entry name" value="HotDog_dom_sf"/>
</dbReference>
<dbReference type="Pfam" id="PF13622">
    <property type="entry name" value="4HBT_3"/>
    <property type="match status" value="1"/>
</dbReference>
<dbReference type="InterPro" id="IPR042171">
    <property type="entry name" value="Acyl-CoA_hotdog"/>
</dbReference>
<reference evidence="3 4" key="1">
    <citation type="submission" date="2024-01" db="EMBL/GenBank/DDBJ databases">
        <title>A draft genome for a cacao thread blight-causing isolate of Paramarasmius palmivorus.</title>
        <authorList>
            <person name="Baruah I.K."/>
            <person name="Bukari Y."/>
            <person name="Amoako-Attah I."/>
            <person name="Meinhardt L.W."/>
            <person name="Bailey B.A."/>
            <person name="Cohen S.P."/>
        </authorList>
    </citation>
    <scope>NUCLEOTIDE SEQUENCE [LARGE SCALE GENOMIC DNA]</scope>
    <source>
        <strain evidence="3 4">GH-12</strain>
    </source>
</reference>